<dbReference type="Pfam" id="PF03959">
    <property type="entry name" value="FSH1"/>
    <property type="match status" value="1"/>
</dbReference>
<organism evidence="4 5">
    <name type="scientific">Tilletia horrida</name>
    <dbReference type="NCBI Taxonomy" id="155126"/>
    <lineage>
        <taxon>Eukaryota</taxon>
        <taxon>Fungi</taxon>
        <taxon>Dikarya</taxon>
        <taxon>Basidiomycota</taxon>
        <taxon>Ustilaginomycotina</taxon>
        <taxon>Exobasidiomycetes</taxon>
        <taxon>Tilletiales</taxon>
        <taxon>Tilletiaceae</taxon>
        <taxon>Tilletia</taxon>
    </lineage>
</organism>
<comment type="caution">
    <text evidence="4">The sequence shown here is derived from an EMBL/GenBank/DDBJ whole genome shotgun (WGS) entry which is preliminary data.</text>
</comment>
<proteinExistence type="predicted"/>
<feature type="domain" description="Serine hydrolase" evidence="3">
    <location>
        <begin position="1"/>
        <end position="219"/>
    </location>
</feature>
<gene>
    <name evidence="4" type="ORF">OC842_005094</name>
</gene>
<dbReference type="InterPro" id="IPR029058">
    <property type="entry name" value="AB_hydrolase_fold"/>
</dbReference>
<feature type="region of interest" description="Disordered" evidence="2">
    <location>
        <begin position="236"/>
        <end position="273"/>
    </location>
</feature>
<evidence type="ECO:0000313" key="4">
    <source>
        <dbReference type="EMBL" id="KAK0526726.1"/>
    </source>
</evidence>
<dbReference type="EMBL" id="JAPDMQ010000342">
    <property type="protein sequence ID" value="KAK0526726.1"/>
    <property type="molecule type" value="Genomic_DNA"/>
</dbReference>
<evidence type="ECO:0000256" key="1">
    <source>
        <dbReference type="ARBA" id="ARBA00022801"/>
    </source>
</evidence>
<dbReference type="GO" id="GO:0005737">
    <property type="term" value="C:cytoplasm"/>
    <property type="evidence" value="ECO:0007669"/>
    <property type="project" value="TreeGrafter"/>
</dbReference>
<accession>A0AAN6JJD9</accession>
<evidence type="ECO:0000313" key="5">
    <source>
        <dbReference type="Proteomes" id="UP001176521"/>
    </source>
</evidence>
<dbReference type="GO" id="GO:0005634">
    <property type="term" value="C:nucleus"/>
    <property type="evidence" value="ECO:0007669"/>
    <property type="project" value="TreeGrafter"/>
</dbReference>
<dbReference type="PANTHER" id="PTHR48070:SF6">
    <property type="entry name" value="ESTERASE OVCA2"/>
    <property type="match status" value="1"/>
</dbReference>
<keyword evidence="5" id="KW-1185">Reference proteome</keyword>
<sequence>MTRPLRILSLHGYTSNAFIFHKRLGAVRRACRDVAEFHCVNGPHLVQPFSAAQSLDAPEESEGKQVDESTPLEEQPRAWWKADDDGRYVLWPETVEFLNGVFEKEGPFDGVCGFSQGACLAGILASAFEDPSRVPGLRLPPTQKPFRFGIAISGFRARDPSMEAVWAQPIQTPMLVVLGKNDLIVDAERAQTLTDACANVRVEEHEGGHSVPTKAAWRNFFRDFITVFNIGDAASGQTPSEHAWRSVPGPSERQTSEADAAEDEASKKAGPKM</sequence>
<dbReference type="SUPFAM" id="SSF53474">
    <property type="entry name" value="alpha/beta-Hydrolases"/>
    <property type="match status" value="1"/>
</dbReference>
<dbReference type="Proteomes" id="UP001176521">
    <property type="component" value="Unassembled WGS sequence"/>
</dbReference>
<name>A0AAN6JJD9_9BASI</name>
<dbReference type="AlphaFoldDB" id="A0AAN6JJD9"/>
<reference evidence="4" key="1">
    <citation type="journal article" date="2023" name="PhytoFront">
        <title>Draft Genome Resources of Seven Strains of Tilletia horrida, Causal Agent of Kernel Smut of Rice.</title>
        <authorList>
            <person name="Khanal S."/>
            <person name="Antony Babu S."/>
            <person name="Zhou X.G."/>
        </authorList>
    </citation>
    <scope>NUCLEOTIDE SEQUENCE</scope>
    <source>
        <strain evidence="4">TX3</strain>
    </source>
</reference>
<dbReference type="GO" id="GO:0016787">
    <property type="term" value="F:hydrolase activity"/>
    <property type="evidence" value="ECO:0007669"/>
    <property type="project" value="UniProtKB-KW"/>
</dbReference>
<keyword evidence="1" id="KW-0378">Hydrolase</keyword>
<feature type="region of interest" description="Disordered" evidence="2">
    <location>
        <begin position="53"/>
        <end position="74"/>
    </location>
</feature>
<dbReference type="Gene3D" id="3.40.50.1820">
    <property type="entry name" value="alpha/beta hydrolase"/>
    <property type="match status" value="1"/>
</dbReference>
<dbReference type="InterPro" id="IPR005645">
    <property type="entry name" value="FSH-like_dom"/>
</dbReference>
<evidence type="ECO:0000259" key="3">
    <source>
        <dbReference type="Pfam" id="PF03959"/>
    </source>
</evidence>
<evidence type="ECO:0000256" key="2">
    <source>
        <dbReference type="SAM" id="MobiDB-lite"/>
    </source>
</evidence>
<protein>
    <recommendedName>
        <fullName evidence="3">Serine hydrolase domain-containing protein</fullName>
    </recommendedName>
</protein>
<dbReference type="PANTHER" id="PTHR48070">
    <property type="entry name" value="ESTERASE OVCA2"/>
    <property type="match status" value="1"/>
</dbReference>
<dbReference type="InterPro" id="IPR050593">
    <property type="entry name" value="LovG"/>
</dbReference>